<protein>
    <submittedName>
        <fullName evidence="1">Uncharacterized protein</fullName>
    </submittedName>
</protein>
<organism evidence="1 2">
    <name type="scientific">Mycolicibacterium poriferae</name>
    <dbReference type="NCBI Taxonomy" id="39694"/>
    <lineage>
        <taxon>Bacteria</taxon>
        <taxon>Bacillati</taxon>
        <taxon>Actinomycetota</taxon>
        <taxon>Actinomycetes</taxon>
        <taxon>Mycobacteriales</taxon>
        <taxon>Mycobacteriaceae</taxon>
        <taxon>Mycolicibacterium</taxon>
    </lineage>
</organism>
<keyword evidence="2" id="KW-1185">Reference proteome</keyword>
<sequence length="198" mass="20683">MTARTFDVDDLRAHVHKGPGVRTTGEKLLTYDLAVLAGDVATVVTAAGGWLCDRVRAGWRVTVLTPAAVDTTALTILGVDWAPGTNLSELPGGHHPTAVAVDARLLAACASTRSALLGVLDGARTEVTVWGESPSLEAGRRFHRVHHRLSAAARAFKSHAVQACGGSADLSVEEFHSIALWYPPDGTDLAPVGPPAVT</sequence>
<evidence type="ECO:0000313" key="2">
    <source>
        <dbReference type="Proteomes" id="UP000466785"/>
    </source>
</evidence>
<name>A0A6N4V9M2_9MYCO</name>
<reference evidence="1 2" key="1">
    <citation type="journal article" date="2019" name="Emerg. Microbes Infect.">
        <title>Comprehensive subspecies identification of 175 nontuberculous mycobacteria species based on 7547 genomic profiles.</title>
        <authorList>
            <person name="Matsumoto Y."/>
            <person name="Kinjo T."/>
            <person name="Motooka D."/>
            <person name="Nabeya D."/>
            <person name="Jung N."/>
            <person name="Uechi K."/>
            <person name="Horii T."/>
            <person name="Iida T."/>
            <person name="Fujita J."/>
            <person name="Nakamura S."/>
        </authorList>
    </citation>
    <scope>NUCLEOTIDE SEQUENCE [LARGE SCALE GENOMIC DNA]</scope>
    <source>
        <strain evidence="1 2">JCM 12603</strain>
    </source>
</reference>
<dbReference type="Proteomes" id="UP000466785">
    <property type="component" value="Chromosome"/>
</dbReference>
<evidence type="ECO:0000313" key="1">
    <source>
        <dbReference type="EMBL" id="BBX51555.1"/>
    </source>
</evidence>
<proteinExistence type="predicted"/>
<dbReference type="KEGG" id="mpof:MPOR_25810"/>
<dbReference type="EMBL" id="AP022570">
    <property type="protein sequence ID" value="BBX51555.1"/>
    <property type="molecule type" value="Genomic_DNA"/>
</dbReference>
<dbReference type="RefSeq" id="WP_152516679.1">
    <property type="nucleotide sequence ID" value="NZ_AP022570.1"/>
</dbReference>
<dbReference type="AlphaFoldDB" id="A0A6N4V9M2"/>
<gene>
    <name evidence="1" type="ORF">MPOR_25810</name>
</gene>
<accession>A0A6N4V9M2</accession>